<gene>
    <name evidence="2" type="ORF">GCM10009533_04280</name>
</gene>
<dbReference type="EMBL" id="BAAAGS010000002">
    <property type="protein sequence ID" value="GAA0508622.1"/>
    <property type="molecule type" value="Genomic_DNA"/>
</dbReference>
<keyword evidence="3" id="KW-1185">Reference proteome</keyword>
<keyword evidence="1" id="KW-1133">Transmembrane helix</keyword>
<evidence type="ECO:0000313" key="2">
    <source>
        <dbReference type="EMBL" id="GAA0508622.1"/>
    </source>
</evidence>
<proteinExistence type="predicted"/>
<reference evidence="2 3" key="1">
    <citation type="journal article" date="2019" name="Int. J. Syst. Evol. Microbiol.">
        <title>The Global Catalogue of Microorganisms (GCM) 10K type strain sequencing project: providing services to taxonomists for standard genome sequencing and annotation.</title>
        <authorList>
            <consortium name="The Broad Institute Genomics Platform"/>
            <consortium name="The Broad Institute Genome Sequencing Center for Infectious Disease"/>
            <person name="Wu L."/>
            <person name="Ma J."/>
        </authorList>
    </citation>
    <scope>NUCLEOTIDE SEQUENCE [LARGE SCALE GENOMIC DNA]</scope>
    <source>
        <strain evidence="2 3">JCM 10303</strain>
    </source>
</reference>
<organism evidence="2 3">
    <name type="scientific">Saccharopolyspora erythraea</name>
    <name type="common">Streptomyces erythraeus</name>
    <dbReference type="NCBI Taxonomy" id="1836"/>
    <lineage>
        <taxon>Bacteria</taxon>
        <taxon>Bacillati</taxon>
        <taxon>Actinomycetota</taxon>
        <taxon>Actinomycetes</taxon>
        <taxon>Pseudonocardiales</taxon>
        <taxon>Pseudonocardiaceae</taxon>
        <taxon>Saccharopolyspora</taxon>
    </lineage>
</organism>
<evidence type="ECO:0008006" key="4">
    <source>
        <dbReference type="Google" id="ProtNLM"/>
    </source>
</evidence>
<name>A0ABN1BZL3_SACER</name>
<comment type="caution">
    <text evidence="2">The sequence shown here is derived from an EMBL/GenBank/DDBJ whole genome shotgun (WGS) entry which is preliminary data.</text>
</comment>
<dbReference type="Proteomes" id="UP001500729">
    <property type="component" value="Unassembled WGS sequence"/>
</dbReference>
<protein>
    <recommendedName>
        <fullName evidence="4">Type VII secretion-associated protein</fullName>
    </recommendedName>
</protein>
<dbReference type="RefSeq" id="WP_009948002.1">
    <property type="nucleotide sequence ID" value="NZ_BAAAGS010000002.1"/>
</dbReference>
<sequence length="422" mass="43966">MRLVRLGPEPTEVGADIRAALAAWGEGTGVSGGVAVFGCRPPGSPRMLDAVVVLPRGVIVVVGVDLPEPVLKLEAAIQTPWSVDGWPMVRTEGAVNPALEALESASALARSLQTRGVEPLPVTTIVAVGPYVEQVTQPTSDLHRGLRVLHPTTTSMLAAARELATYERDCSVEKARQLLAVLGEEAGALGVAELAAEGFSDDVAPDLAVIDTMLIPKVGGEPARAPAPQPPAARAIGPRHKLIALVAGVVVVLGVVLALLLGGGSDGSDAQQDEAASQRVDGVSFTERAVRRETDCARASYGDVQAWFQSRPCTALTRLVFDTEVSQRGAAVAVAIVELPDEGGATELRKLLNTAGTGGVTDLVAAGQRWPGVPDGFDSAAQAVEQTGKQVRIVQAVWSRGYSDPDDVALRSLAERGLRLRP</sequence>
<feature type="transmembrane region" description="Helical" evidence="1">
    <location>
        <begin position="242"/>
        <end position="262"/>
    </location>
</feature>
<evidence type="ECO:0000256" key="1">
    <source>
        <dbReference type="SAM" id="Phobius"/>
    </source>
</evidence>
<keyword evidence="1" id="KW-0812">Transmembrane</keyword>
<accession>A0ABN1BZL3</accession>
<evidence type="ECO:0000313" key="3">
    <source>
        <dbReference type="Proteomes" id="UP001500729"/>
    </source>
</evidence>
<keyword evidence="1" id="KW-0472">Membrane</keyword>